<sequence length="286" mass="31215">MQAVSPPIPSNLQSPSDSGAVLWVVTPTTSPQDEATTNLVVDLRENFLPQVTAETGIDVLVTGQVGISVDFSNYLSGRLFLFFAAVLSLSFMLLMVVFRSILVPLKAVIMNLLSIGAAYGVIVAIFQWGWAKDLFGIEPAPIEPFIPMMLFAIVFGLSMDYEVFLLSRVREEWLHTGDSHTSVANGLAATARVISAAAAIMVFVFGSFLLESDRAIKLFGFGLAFAVLIDATLVRMLLVPASMELLGDKNWWFPAWLDRLLPSINVEGPTEFAEDEAEPQKQEALV</sequence>
<evidence type="ECO:0000256" key="4">
    <source>
        <dbReference type="ARBA" id="ARBA00022989"/>
    </source>
</evidence>
<organism evidence="9">
    <name type="scientific">freshwater metagenome</name>
    <dbReference type="NCBI Taxonomy" id="449393"/>
    <lineage>
        <taxon>unclassified sequences</taxon>
        <taxon>metagenomes</taxon>
        <taxon>ecological metagenomes</taxon>
    </lineage>
</organism>
<keyword evidence="5 6" id="KW-0472">Membrane</keyword>
<dbReference type="InterPro" id="IPR050545">
    <property type="entry name" value="Mycobact_MmpL"/>
</dbReference>
<dbReference type="EMBL" id="CAEZXS010000016">
    <property type="protein sequence ID" value="CAB4688557.1"/>
    <property type="molecule type" value="Genomic_DNA"/>
</dbReference>
<comment type="subcellular location">
    <subcellularLocation>
        <location evidence="1">Cell membrane</location>
        <topology evidence="1">Multi-pass membrane protein</topology>
    </subcellularLocation>
</comment>
<dbReference type="AlphaFoldDB" id="A0A6J7UWL5"/>
<feature type="transmembrane region" description="Helical" evidence="6">
    <location>
        <begin position="110"/>
        <end position="130"/>
    </location>
</feature>
<feature type="transmembrane region" description="Helical" evidence="6">
    <location>
        <begin position="216"/>
        <end position="238"/>
    </location>
</feature>
<gene>
    <name evidence="8" type="ORF">UFOPK2582_00259</name>
    <name evidence="9" type="ORF">UFOPK4354_01466</name>
</gene>
<evidence type="ECO:0000313" key="8">
    <source>
        <dbReference type="EMBL" id="CAB4688557.1"/>
    </source>
</evidence>
<keyword evidence="2" id="KW-1003">Cell membrane</keyword>
<dbReference type="PANTHER" id="PTHR33406:SF11">
    <property type="entry name" value="MEMBRANE PROTEIN SCO6666-RELATED"/>
    <property type="match status" value="1"/>
</dbReference>
<evidence type="ECO:0000313" key="9">
    <source>
        <dbReference type="EMBL" id="CAB5068327.1"/>
    </source>
</evidence>
<dbReference type="InterPro" id="IPR004869">
    <property type="entry name" value="MMPL_dom"/>
</dbReference>
<dbReference type="Pfam" id="PF03176">
    <property type="entry name" value="MMPL"/>
    <property type="match status" value="1"/>
</dbReference>
<protein>
    <submittedName>
        <fullName evidence="9">Unannotated protein</fullName>
    </submittedName>
</protein>
<dbReference type="EMBL" id="CAFBQW010000187">
    <property type="protein sequence ID" value="CAB5068327.1"/>
    <property type="molecule type" value="Genomic_DNA"/>
</dbReference>
<evidence type="ECO:0000256" key="2">
    <source>
        <dbReference type="ARBA" id="ARBA00022475"/>
    </source>
</evidence>
<keyword evidence="4 6" id="KW-1133">Transmembrane helix</keyword>
<dbReference type="SUPFAM" id="SSF82866">
    <property type="entry name" value="Multidrug efflux transporter AcrB transmembrane domain"/>
    <property type="match status" value="1"/>
</dbReference>
<feature type="transmembrane region" description="Helical" evidence="6">
    <location>
        <begin position="145"/>
        <end position="166"/>
    </location>
</feature>
<keyword evidence="3 6" id="KW-0812">Transmembrane</keyword>
<name>A0A6J7UWL5_9ZZZZ</name>
<proteinExistence type="predicted"/>
<evidence type="ECO:0000256" key="1">
    <source>
        <dbReference type="ARBA" id="ARBA00004651"/>
    </source>
</evidence>
<accession>A0A6J7UWL5</accession>
<feature type="transmembrane region" description="Helical" evidence="6">
    <location>
        <begin position="79"/>
        <end position="98"/>
    </location>
</feature>
<dbReference type="Gene3D" id="1.20.1640.10">
    <property type="entry name" value="Multidrug efflux transporter AcrB transmembrane domain"/>
    <property type="match status" value="1"/>
</dbReference>
<dbReference type="GO" id="GO:0005886">
    <property type="term" value="C:plasma membrane"/>
    <property type="evidence" value="ECO:0007669"/>
    <property type="project" value="UniProtKB-SubCell"/>
</dbReference>
<reference evidence="9" key="1">
    <citation type="submission" date="2020-05" db="EMBL/GenBank/DDBJ databases">
        <authorList>
            <person name="Chiriac C."/>
            <person name="Salcher M."/>
            <person name="Ghai R."/>
            <person name="Kavagutti S V."/>
        </authorList>
    </citation>
    <scope>NUCLEOTIDE SEQUENCE</scope>
</reference>
<evidence type="ECO:0000256" key="6">
    <source>
        <dbReference type="SAM" id="Phobius"/>
    </source>
</evidence>
<feature type="domain" description="Membrane transport protein MMPL" evidence="7">
    <location>
        <begin position="9"/>
        <end position="253"/>
    </location>
</feature>
<evidence type="ECO:0000256" key="3">
    <source>
        <dbReference type="ARBA" id="ARBA00022692"/>
    </source>
</evidence>
<evidence type="ECO:0000256" key="5">
    <source>
        <dbReference type="ARBA" id="ARBA00023136"/>
    </source>
</evidence>
<evidence type="ECO:0000259" key="7">
    <source>
        <dbReference type="Pfam" id="PF03176"/>
    </source>
</evidence>
<dbReference type="PANTHER" id="PTHR33406">
    <property type="entry name" value="MEMBRANE PROTEIN MJ1562-RELATED"/>
    <property type="match status" value="1"/>
</dbReference>
<feature type="transmembrane region" description="Helical" evidence="6">
    <location>
        <begin position="187"/>
        <end position="210"/>
    </location>
</feature>